<evidence type="ECO:0000313" key="5">
    <source>
        <dbReference type="EMBL" id="MCS0584120.1"/>
    </source>
</evidence>
<evidence type="ECO:0000256" key="2">
    <source>
        <dbReference type="ARBA" id="ARBA00022723"/>
    </source>
</evidence>
<reference evidence="5 6" key="1">
    <citation type="submission" date="2022-08" db="EMBL/GenBank/DDBJ databases">
        <title>Reclassification of Massilia species as members of the genera Telluria, Duganella, Pseudoduganella, Mokoshia gen. nov. and Zemynaea gen. nov. using orthogonal and non-orthogonal genome-based approaches.</title>
        <authorList>
            <person name="Bowman J.P."/>
        </authorList>
    </citation>
    <scope>NUCLEOTIDE SEQUENCE [LARGE SCALE GENOMIC DNA]</scope>
    <source>
        <strain evidence="5 6">JCM 31316</strain>
    </source>
</reference>
<dbReference type="SUPFAM" id="SSF51316">
    <property type="entry name" value="Mss4-like"/>
    <property type="match status" value="1"/>
</dbReference>
<comment type="similarity">
    <text evidence="1">Belongs to the Gfa family.</text>
</comment>
<gene>
    <name evidence="5" type="ORF">NX784_21200</name>
</gene>
<evidence type="ECO:0000313" key="6">
    <source>
        <dbReference type="Proteomes" id="UP001204151"/>
    </source>
</evidence>
<dbReference type="Proteomes" id="UP001204151">
    <property type="component" value="Unassembled WGS sequence"/>
</dbReference>
<protein>
    <recommendedName>
        <fullName evidence="4">CENP-V/GFA domain-containing protein</fullName>
    </recommendedName>
</protein>
<evidence type="ECO:0000256" key="1">
    <source>
        <dbReference type="ARBA" id="ARBA00005495"/>
    </source>
</evidence>
<dbReference type="InterPro" id="IPR011057">
    <property type="entry name" value="Mss4-like_sf"/>
</dbReference>
<dbReference type="RefSeq" id="WP_258818683.1">
    <property type="nucleotide sequence ID" value="NZ_JANUGW010000018.1"/>
</dbReference>
<organism evidence="5 6">
    <name type="scientific">Massilia pinisoli</name>
    <dbReference type="NCBI Taxonomy" id="1772194"/>
    <lineage>
        <taxon>Bacteria</taxon>
        <taxon>Pseudomonadati</taxon>
        <taxon>Pseudomonadota</taxon>
        <taxon>Betaproteobacteria</taxon>
        <taxon>Burkholderiales</taxon>
        <taxon>Oxalobacteraceae</taxon>
        <taxon>Telluria group</taxon>
        <taxon>Massilia</taxon>
    </lineage>
</organism>
<dbReference type="InterPro" id="IPR006913">
    <property type="entry name" value="CENP-V/GFA"/>
</dbReference>
<dbReference type="Gene3D" id="3.90.1590.10">
    <property type="entry name" value="glutathione-dependent formaldehyde- activating enzyme (gfa)"/>
    <property type="match status" value="1"/>
</dbReference>
<accession>A0ABT1ZVZ7</accession>
<evidence type="ECO:0000259" key="4">
    <source>
        <dbReference type="Pfam" id="PF04828"/>
    </source>
</evidence>
<sequence>MNTTTARCACGTVEVRASGAPLATAVCYCKDCAEGWRRIEALPGATSVREADGGTAYQVYRKDRVHCVAGREHLRPFKLRDGSATNRVVATCCNTPMYVDFDDGKHWVSMCRRRFGADQAPLDMRVCTGKRGPGELPDDVPTYRGYPLRFIGTLVAARVAMLFGR</sequence>
<name>A0ABT1ZVZ7_9BURK</name>
<proteinExistence type="inferred from homology"/>
<feature type="domain" description="CENP-V/GFA" evidence="4">
    <location>
        <begin position="4"/>
        <end position="106"/>
    </location>
</feature>
<keyword evidence="6" id="KW-1185">Reference proteome</keyword>
<dbReference type="Pfam" id="PF04828">
    <property type="entry name" value="GFA"/>
    <property type="match status" value="1"/>
</dbReference>
<keyword evidence="2" id="KW-0479">Metal-binding</keyword>
<evidence type="ECO:0000256" key="3">
    <source>
        <dbReference type="ARBA" id="ARBA00022833"/>
    </source>
</evidence>
<dbReference type="EMBL" id="JANUGW010000018">
    <property type="protein sequence ID" value="MCS0584120.1"/>
    <property type="molecule type" value="Genomic_DNA"/>
</dbReference>
<comment type="caution">
    <text evidence="5">The sequence shown here is derived from an EMBL/GenBank/DDBJ whole genome shotgun (WGS) entry which is preliminary data.</text>
</comment>
<keyword evidence="3" id="KW-0862">Zinc</keyword>